<keyword evidence="1" id="KW-0805">Transcription regulation</keyword>
<dbReference type="PANTHER" id="PTHR30154:SF34">
    <property type="entry name" value="TRANSCRIPTIONAL REGULATOR AZLB"/>
    <property type="match status" value="1"/>
</dbReference>
<dbReference type="PROSITE" id="PS50956">
    <property type="entry name" value="HTH_ASNC_2"/>
    <property type="match status" value="1"/>
</dbReference>
<keyword evidence="6" id="KW-1185">Reference proteome</keyword>
<dbReference type="AlphaFoldDB" id="A0A1W6B762"/>
<evidence type="ECO:0000313" key="6">
    <source>
        <dbReference type="Proteomes" id="UP000192900"/>
    </source>
</evidence>
<dbReference type="GO" id="GO:0043565">
    <property type="term" value="F:sequence-specific DNA binding"/>
    <property type="evidence" value="ECO:0007669"/>
    <property type="project" value="InterPro"/>
</dbReference>
<dbReference type="SUPFAM" id="SSF54909">
    <property type="entry name" value="Dimeric alpha+beta barrel"/>
    <property type="match status" value="1"/>
</dbReference>
<dbReference type="PRINTS" id="PR00033">
    <property type="entry name" value="HTHASNC"/>
</dbReference>
<dbReference type="EMBL" id="CP019706">
    <property type="protein sequence ID" value="ARJ42936.1"/>
    <property type="molecule type" value="Genomic_DNA"/>
</dbReference>
<dbReference type="Pfam" id="PF13412">
    <property type="entry name" value="HTH_24"/>
    <property type="match status" value="1"/>
</dbReference>
<gene>
    <name evidence="5" type="ORF">B1H58_13490</name>
</gene>
<accession>A0A1W6B762</accession>
<dbReference type="InterPro" id="IPR036388">
    <property type="entry name" value="WH-like_DNA-bd_sf"/>
</dbReference>
<feature type="domain" description="HTH asnC-type" evidence="4">
    <location>
        <begin position="1"/>
        <end position="62"/>
    </location>
</feature>
<dbReference type="InterPro" id="IPR011991">
    <property type="entry name" value="ArsR-like_HTH"/>
</dbReference>
<dbReference type="PROSITE" id="PS00519">
    <property type="entry name" value="HTH_ASNC_1"/>
    <property type="match status" value="1"/>
</dbReference>
<dbReference type="InterPro" id="IPR036390">
    <property type="entry name" value="WH_DNA-bd_sf"/>
</dbReference>
<dbReference type="InterPro" id="IPR000485">
    <property type="entry name" value="AsnC-type_HTH_dom"/>
</dbReference>
<evidence type="ECO:0000313" key="5">
    <source>
        <dbReference type="EMBL" id="ARJ42936.1"/>
    </source>
</evidence>
<dbReference type="FunFam" id="1.10.10.10:FF:000186">
    <property type="entry name" value="AsnC family transcriptional regulator"/>
    <property type="match status" value="1"/>
</dbReference>
<dbReference type="KEGG" id="palh:B1H58_13490"/>
<name>A0A1W6B762_9GAMM</name>
<dbReference type="SMART" id="SM00344">
    <property type="entry name" value="HTH_ASNC"/>
    <property type="match status" value="1"/>
</dbReference>
<dbReference type="CDD" id="cd00090">
    <property type="entry name" value="HTH_ARSR"/>
    <property type="match status" value="1"/>
</dbReference>
<organism evidence="5 6">
    <name type="scientific">Pantoea alhagi</name>
    <dbReference type="NCBI Taxonomy" id="1891675"/>
    <lineage>
        <taxon>Bacteria</taxon>
        <taxon>Pseudomonadati</taxon>
        <taxon>Pseudomonadota</taxon>
        <taxon>Gammaproteobacteria</taxon>
        <taxon>Enterobacterales</taxon>
        <taxon>Erwiniaceae</taxon>
        <taxon>Pantoea</taxon>
    </lineage>
</organism>
<dbReference type="InterPro" id="IPR019888">
    <property type="entry name" value="Tscrpt_reg_AsnC-like"/>
</dbReference>
<dbReference type="InterPro" id="IPR011008">
    <property type="entry name" value="Dimeric_a/b-barrel"/>
</dbReference>
<protein>
    <submittedName>
        <fullName evidence="5">AsnC family transcriptional regulator</fullName>
    </submittedName>
</protein>
<dbReference type="SUPFAM" id="SSF46785">
    <property type="entry name" value="Winged helix' DNA-binding domain"/>
    <property type="match status" value="1"/>
</dbReference>
<dbReference type="GO" id="GO:0043200">
    <property type="term" value="P:response to amino acid"/>
    <property type="evidence" value="ECO:0007669"/>
    <property type="project" value="TreeGrafter"/>
</dbReference>
<dbReference type="Gene3D" id="1.10.10.10">
    <property type="entry name" value="Winged helix-like DNA-binding domain superfamily/Winged helix DNA-binding domain"/>
    <property type="match status" value="1"/>
</dbReference>
<dbReference type="OrthoDB" id="166264at2"/>
<evidence type="ECO:0000259" key="4">
    <source>
        <dbReference type="PROSITE" id="PS50956"/>
    </source>
</evidence>
<reference evidence="5 6" key="1">
    <citation type="submission" date="2017-02" db="EMBL/GenBank/DDBJ databases">
        <title>Complete genome sequence of the drought resistance-promoting endophyte Pantoea alhagi LTYR-11Z.</title>
        <authorList>
            <person name="Zhang L."/>
        </authorList>
    </citation>
    <scope>NUCLEOTIDE SEQUENCE [LARGE SCALE GENOMIC DNA]</scope>
    <source>
        <strain evidence="5 6">LTYR-11Z</strain>
    </source>
</reference>
<evidence type="ECO:0000256" key="2">
    <source>
        <dbReference type="ARBA" id="ARBA00023125"/>
    </source>
</evidence>
<dbReference type="InterPro" id="IPR019885">
    <property type="entry name" value="Tscrpt_reg_HTH_AsnC-type_CS"/>
</dbReference>
<keyword evidence="3" id="KW-0804">Transcription</keyword>
<dbReference type="Pfam" id="PF01037">
    <property type="entry name" value="AsnC_trans_reg"/>
    <property type="match status" value="1"/>
</dbReference>
<dbReference type="PANTHER" id="PTHR30154">
    <property type="entry name" value="LEUCINE-RESPONSIVE REGULATORY PROTEIN"/>
    <property type="match status" value="1"/>
</dbReference>
<keyword evidence="2" id="KW-0238">DNA-binding</keyword>
<evidence type="ECO:0000256" key="1">
    <source>
        <dbReference type="ARBA" id="ARBA00023015"/>
    </source>
</evidence>
<dbReference type="Proteomes" id="UP000192900">
    <property type="component" value="Chromosome"/>
</dbReference>
<dbReference type="GO" id="GO:0005829">
    <property type="term" value="C:cytosol"/>
    <property type="evidence" value="ECO:0007669"/>
    <property type="project" value="TreeGrafter"/>
</dbReference>
<sequence>MDKTDRKILAELQKDGRLSVTALAERVGLSLSPCHRRVRAMEDSGIICGYRAQINTRKIGLNFSAIIFVTLREDTNWSVALFEKAVKEVPQIVQAHRLFGDPGFMLQILTRDLDDFQKVYDEKLSALPGVMRLTSTMIMKTVIQDPLLEIPANVTKSEQRYFK</sequence>
<proteinExistence type="predicted"/>
<dbReference type="STRING" id="1891675.B1H58_13490"/>
<dbReference type="InterPro" id="IPR019887">
    <property type="entry name" value="Tscrpt_reg_AsnC/Lrp_C"/>
</dbReference>
<dbReference type="Gene3D" id="3.30.70.920">
    <property type="match status" value="1"/>
</dbReference>
<dbReference type="GO" id="GO:0006355">
    <property type="term" value="P:regulation of DNA-templated transcription"/>
    <property type="evidence" value="ECO:0007669"/>
    <property type="project" value="UniProtKB-ARBA"/>
</dbReference>
<dbReference type="RefSeq" id="WP_085070989.1">
    <property type="nucleotide sequence ID" value="NZ_CP019706.1"/>
</dbReference>
<evidence type="ECO:0000256" key="3">
    <source>
        <dbReference type="ARBA" id="ARBA00023163"/>
    </source>
</evidence>